<dbReference type="AlphaFoldDB" id="A0AAV2YXL1"/>
<feature type="region of interest" description="Disordered" evidence="6">
    <location>
        <begin position="603"/>
        <end position="646"/>
    </location>
</feature>
<dbReference type="Pfam" id="PF00642">
    <property type="entry name" value="zf-CCCH"/>
    <property type="match status" value="1"/>
</dbReference>
<feature type="coiled-coil region" evidence="5">
    <location>
        <begin position="5"/>
        <end position="32"/>
    </location>
</feature>
<dbReference type="SMART" id="SM00356">
    <property type="entry name" value="ZnF_C3H1"/>
    <property type="match status" value="3"/>
</dbReference>
<feature type="zinc finger region" description="C3H1-type" evidence="4">
    <location>
        <begin position="303"/>
        <end position="330"/>
    </location>
</feature>
<evidence type="ECO:0000259" key="7">
    <source>
        <dbReference type="PROSITE" id="PS50103"/>
    </source>
</evidence>
<dbReference type="PANTHER" id="PTHR46156">
    <property type="entry name" value="CCCH ZINGC FINGER"/>
    <property type="match status" value="1"/>
</dbReference>
<evidence type="ECO:0000256" key="4">
    <source>
        <dbReference type="PROSITE-ProRule" id="PRU00723"/>
    </source>
</evidence>
<feature type="zinc finger region" description="C3H1-type" evidence="4">
    <location>
        <begin position="276"/>
        <end position="302"/>
    </location>
</feature>
<protein>
    <recommendedName>
        <fullName evidence="7">C3H1-type domain-containing protein</fullName>
    </recommendedName>
</protein>
<gene>
    <name evidence="8" type="ORF">N0F65_004055</name>
</gene>
<keyword evidence="1 4" id="KW-0479">Metal-binding</keyword>
<name>A0AAV2YXL1_9STRA</name>
<keyword evidence="5" id="KW-0175">Coiled coil</keyword>
<dbReference type="EMBL" id="DAKRPA010000083">
    <property type="protein sequence ID" value="DAZ99422.1"/>
    <property type="molecule type" value="Genomic_DNA"/>
</dbReference>
<feature type="compositionally biased region" description="Low complexity" evidence="6">
    <location>
        <begin position="363"/>
        <end position="379"/>
    </location>
</feature>
<feature type="compositionally biased region" description="Basic and acidic residues" evidence="6">
    <location>
        <begin position="609"/>
        <end position="618"/>
    </location>
</feature>
<feature type="zinc finger region" description="C3H1-type" evidence="4">
    <location>
        <begin position="221"/>
        <end position="249"/>
    </location>
</feature>
<reference evidence="8" key="2">
    <citation type="journal article" date="2023" name="Microbiol Resour">
        <title>Decontamination and Annotation of the Draft Genome Sequence of the Oomycete Lagenidium giganteum ARSEF 373.</title>
        <authorList>
            <person name="Morgan W.R."/>
            <person name="Tartar A."/>
        </authorList>
    </citation>
    <scope>NUCLEOTIDE SEQUENCE</scope>
    <source>
        <strain evidence="8">ARSEF 373</strain>
    </source>
</reference>
<evidence type="ECO:0000256" key="5">
    <source>
        <dbReference type="SAM" id="Coils"/>
    </source>
</evidence>
<evidence type="ECO:0000313" key="9">
    <source>
        <dbReference type="Proteomes" id="UP001146120"/>
    </source>
</evidence>
<dbReference type="PROSITE" id="PS50103">
    <property type="entry name" value="ZF_C3H1"/>
    <property type="match status" value="3"/>
</dbReference>
<sequence>MGAATMAMEQEAAALRAKIQAMKNLLQTKQQHHQHQQQRYGGHCRPVAHTSGGYKARFARAVPGSRMFKSHSWPTHHSASPGISTNRVWKNENAVPLAKKPVPAAVAPKPVYSLKRTRKVSAASSGSSSVVRRALDRMQLKVVKLEDGEYAKANGGFSLVRSGVPIQKPATAATIKAPASLLTAYRSAHSTTKAPANSAVQRANAVMKRARLLKSKAKAVKVRTELCLFYNRFGYCKNKNDCKYIHDSRKVAICRNLLRDGSCDDAKCLLSHKFDQNKMPVCTLFLRGACTRDDCKYRHVKVSQGAQVCQAFLKGYCPQGAACKLKHELPSKKKRTSQLSTSSAASGKSGAGPVEASPPVPSPGTSATASTSVSAAPSTDKLSIRPNIRAPAPGRGSLSFLASLRKTSAVFDPMRPILTMAMTGPMHGRALALIANARGADGVLEFLQEHRKDVDLLVAAMAKPALLASTSASPRQLVGLAVEDMPLRAQRELWSALVLLNERTRRDSVLDLARAFLQVAAKRREPDERVDAVCVELARMIIVATASDDNDGQDDNAQVVAVADDPEDWMATVAALSFRSAAVRVAVHAGNDATAMMEQPSMENPTKVLDNDHRDGNRVKKRKVDDDDGNISIKSTQPLPESDNVVCSDESPLAVTETECILSDEVSASCAVVARQIQALQTANAADKNNELDALCKQASDVLQHICNSLNTPVADAGDAFAAACEQMQLADASDEALFRIATSIVSTNVSSRFVHIFLDRVLRPKILGATSVISRVLVQCVLLFRVNYAVALMDALLVPLVVADTLTAAHSEAITRVLRDQTEPDTADQFLSKSLRASNVASTIVNSVDHSQGSTFLAHDPVMLVCQNLLNTKAKLQPTTISLLVDAMERALDAEPATRKSVKFATLVFTLVSKYPNETSSMIETLDTIAKQLESLMAKSTIRAIAKLKATRRPTTSS</sequence>
<evidence type="ECO:0000313" key="8">
    <source>
        <dbReference type="EMBL" id="DAZ99422.1"/>
    </source>
</evidence>
<dbReference type="InterPro" id="IPR036855">
    <property type="entry name" value="Znf_CCCH_sf"/>
</dbReference>
<dbReference type="SUPFAM" id="SSF90229">
    <property type="entry name" value="CCCH zinc finger"/>
    <property type="match status" value="1"/>
</dbReference>
<dbReference type="PANTHER" id="PTHR46156:SF1">
    <property type="entry name" value="ZINC FINGER CCCH DOMAIN-CONTAINING PROTEIN 3"/>
    <property type="match status" value="1"/>
</dbReference>
<feature type="region of interest" description="Disordered" evidence="6">
    <location>
        <begin position="333"/>
        <end position="390"/>
    </location>
</feature>
<feature type="domain" description="C3H1-type" evidence="7">
    <location>
        <begin position="221"/>
        <end position="249"/>
    </location>
</feature>
<keyword evidence="9" id="KW-1185">Reference proteome</keyword>
<evidence type="ECO:0000256" key="3">
    <source>
        <dbReference type="ARBA" id="ARBA00022833"/>
    </source>
</evidence>
<dbReference type="InterPro" id="IPR000571">
    <property type="entry name" value="Znf_CCCH"/>
</dbReference>
<evidence type="ECO:0000256" key="6">
    <source>
        <dbReference type="SAM" id="MobiDB-lite"/>
    </source>
</evidence>
<reference evidence="8" key="1">
    <citation type="submission" date="2022-11" db="EMBL/GenBank/DDBJ databases">
        <authorList>
            <person name="Morgan W.R."/>
            <person name="Tartar A."/>
        </authorList>
    </citation>
    <scope>NUCLEOTIDE SEQUENCE</scope>
    <source>
        <strain evidence="8">ARSEF 373</strain>
    </source>
</reference>
<dbReference type="Gene3D" id="4.10.1000.10">
    <property type="entry name" value="Zinc finger, CCCH-type"/>
    <property type="match status" value="2"/>
</dbReference>
<evidence type="ECO:0000256" key="1">
    <source>
        <dbReference type="ARBA" id="ARBA00022723"/>
    </source>
</evidence>
<organism evidence="8 9">
    <name type="scientific">Lagenidium giganteum</name>
    <dbReference type="NCBI Taxonomy" id="4803"/>
    <lineage>
        <taxon>Eukaryota</taxon>
        <taxon>Sar</taxon>
        <taxon>Stramenopiles</taxon>
        <taxon>Oomycota</taxon>
        <taxon>Peronosporomycetes</taxon>
        <taxon>Pythiales</taxon>
        <taxon>Pythiaceae</taxon>
    </lineage>
</organism>
<dbReference type="Pfam" id="PF11510">
    <property type="entry name" value="FA_FANCE"/>
    <property type="match status" value="1"/>
</dbReference>
<dbReference type="GO" id="GO:0008270">
    <property type="term" value="F:zinc ion binding"/>
    <property type="evidence" value="ECO:0007669"/>
    <property type="project" value="UniProtKB-KW"/>
</dbReference>
<dbReference type="Gene3D" id="1.25.40.480">
    <property type="match status" value="1"/>
</dbReference>
<feature type="domain" description="C3H1-type" evidence="7">
    <location>
        <begin position="303"/>
        <end position="330"/>
    </location>
</feature>
<feature type="domain" description="C3H1-type" evidence="7">
    <location>
        <begin position="276"/>
        <end position="302"/>
    </location>
</feature>
<proteinExistence type="predicted"/>
<dbReference type="InterPro" id="IPR021025">
    <property type="entry name" value="Fanconi_anaemia_gr_E_prot_C"/>
</dbReference>
<keyword evidence="2 4" id="KW-0863">Zinc-finger</keyword>
<keyword evidence="3 4" id="KW-0862">Zinc</keyword>
<feature type="compositionally biased region" description="Low complexity" evidence="6">
    <location>
        <begin position="340"/>
        <end position="352"/>
    </location>
</feature>
<dbReference type="Proteomes" id="UP001146120">
    <property type="component" value="Unassembled WGS sequence"/>
</dbReference>
<accession>A0AAV2YXL1</accession>
<comment type="caution">
    <text evidence="8">The sequence shown here is derived from an EMBL/GenBank/DDBJ whole genome shotgun (WGS) entry which is preliminary data.</text>
</comment>
<dbReference type="GO" id="GO:0005634">
    <property type="term" value="C:nucleus"/>
    <property type="evidence" value="ECO:0007669"/>
    <property type="project" value="TreeGrafter"/>
</dbReference>
<evidence type="ECO:0000256" key="2">
    <source>
        <dbReference type="ARBA" id="ARBA00022771"/>
    </source>
</evidence>